<feature type="transmembrane region" description="Helical" evidence="1">
    <location>
        <begin position="46"/>
        <end position="64"/>
    </location>
</feature>
<evidence type="ECO:0000259" key="3">
    <source>
        <dbReference type="PROSITE" id="PS51468"/>
    </source>
</evidence>
<dbReference type="EMBL" id="QPID01000004">
    <property type="protein sequence ID" value="RCU50479.1"/>
    <property type="molecule type" value="Genomic_DNA"/>
</dbReference>
<dbReference type="InterPro" id="IPR002035">
    <property type="entry name" value="VWF_A"/>
</dbReference>
<evidence type="ECO:0000259" key="2">
    <source>
        <dbReference type="PROSITE" id="PS50234"/>
    </source>
</evidence>
<keyword evidence="1" id="KW-0472">Membrane</keyword>
<dbReference type="InterPro" id="IPR036465">
    <property type="entry name" value="vWFA_dom_sf"/>
</dbReference>
<proteinExistence type="predicted"/>
<dbReference type="RefSeq" id="WP_114337968.1">
    <property type="nucleotide sequence ID" value="NZ_QPID01000004.1"/>
</dbReference>
<evidence type="ECO:0000313" key="5">
    <source>
        <dbReference type="Proteomes" id="UP000252558"/>
    </source>
</evidence>
<dbReference type="AlphaFoldDB" id="A0A368NM10"/>
<evidence type="ECO:0000256" key="1">
    <source>
        <dbReference type="SAM" id="Phobius"/>
    </source>
</evidence>
<comment type="caution">
    <text evidence="4">The sequence shown here is derived from an EMBL/GenBank/DDBJ whole genome shotgun (WGS) entry which is preliminary data.</text>
</comment>
<dbReference type="InterPro" id="IPR022440">
    <property type="entry name" value="CHP03788"/>
</dbReference>
<dbReference type="NCBIfam" id="TIGR03788">
    <property type="entry name" value="marine_srt_targ"/>
    <property type="match status" value="1"/>
</dbReference>
<evidence type="ECO:0000313" key="4">
    <source>
        <dbReference type="EMBL" id="RCU50479.1"/>
    </source>
</evidence>
<keyword evidence="1" id="KW-0812">Transmembrane</keyword>
<dbReference type="InterPro" id="IPR013694">
    <property type="entry name" value="VIT"/>
</dbReference>
<dbReference type="SMART" id="SM00609">
    <property type="entry name" value="VIT"/>
    <property type="match status" value="1"/>
</dbReference>
<dbReference type="Pfam" id="PF08487">
    <property type="entry name" value="VIT"/>
    <property type="match status" value="1"/>
</dbReference>
<dbReference type="PROSITE" id="PS50234">
    <property type="entry name" value="VWFA"/>
    <property type="match status" value="1"/>
</dbReference>
<reference evidence="4 5" key="1">
    <citation type="submission" date="2018-07" db="EMBL/GenBank/DDBJ databases">
        <title>Corallincola holothuriorum sp. nov., a new facultative anaerobe isolated from sea cucumber Apostichopus japonicus.</title>
        <authorList>
            <person name="Xia H."/>
        </authorList>
    </citation>
    <scope>NUCLEOTIDE SEQUENCE [LARGE SCALE GENOMIC DNA]</scope>
    <source>
        <strain evidence="4 5">C4</strain>
    </source>
</reference>
<organism evidence="4 5">
    <name type="scientific">Corallincola holothuriorum</name>
    <dbReference type="NCBI Taxonomy" id="2282215"/>
    <lineage>
        <taxon>Bacteria</taxon>
        <taxon>Pseudomonadati</taxon>
        <taxon>Pseudomonadota</taxon>
        <taxon>Gammaproteobacteria</taxon>
        <taxon>Alteromonadales</taxon>
        <taxon>Psychromonadaceae</taxon>
        <taxon>Corallincola</taxon>
    </lineage>
</organism>
<sequence>MLRSNLPPHQVILDRPLPLKRRHPQVSGQLFHREVVSTPYKTAKRVLGFVVLAGAAVVLLLTLGRAEAASMAGRTSTPVGQSAISIEGDMDGQAGASAGSGDSLPVVSAPRLNEDDIKAPQLMLQQPGRFTQAVMLSSELDLDVSGMIVKATLKQRFKNTTDDWLEGIYLLPLPENSAVNRMTMQVGDRIIEGEIKEKQQAKQLFEQARKSGKRASLLVQRRPNMFSNKVTNIAPGEEVVVTISFLQQLDYRDGEFQLRFPMTITPRYSPGVPLADIPAEETNASVDLSGDFSWALPTTQVPDAVQISPYMFSRQEQQEKLLNPIQIRANIDPGMPLAALTSDSHQLIVSEREGQYRVGLTSPQVSMDRDFLLRWQPKLGSEPKAALFTQEVDGDSYGLLMLMPPANVKSADGQGGPQSGQAMAKEMIFVIDTSGSMAGEPIRQAKQSLMTALTWLRPQDSFNLIQFNSSTSMLFPQAMPANDAALQHARQYVQRLDAGGGTEMMSALQAALNNQSQGDEQGRNAVRQVVFITDGSVGNEQALFQHIHQNLSHSRLFTVGIGAAPNSFFMRKAAEFGRGSYTYISNVQQVQGPMSSLFKRLSSPVADGIQLQWQQGIDADVYPRRIPTLYLNEPLLISFKANKLDGQLVISGHTAKAPWRRELNLARKGGSDGVSTLWARSKIEALMDEKVAGADKDEIREQVLSVALTHQLVSSYTSFIAVEKTPVRPMDQLLTKAPVPNVQPQGQAAQSFAVPKTATGADFKLWIGLLVFLCSLFVLMRLNQQQERSDNLEAI</sequence>
<dbReference type="PANTHER" id="PTHR45737:SF6">
    <property type="entry name" value="VON WILLEBRAND FACTOR A DOMAIN-CONTAINING PROTEIN 5A"/>
    <property type="match status" value="1"/>
</dbReference>
<name>A0A368NM10_9GAMM</name>
<dbReference type="Proteomes" id="UP000252558">
    <property type="component" value="Unassembled WGS sequence"/>
</dbReference>
<feature type="domain" description="VIT" evidence="3">
    <location>
        <begin position="119"/>
        <end position="247"/>
    </location>
</feature>
<dbReference type="Gene3D" id="3.40.50.410">
    <property type="entry name" value="von Willebrand factor, type A domain"/>
    <property type="match status" value="1"/>
</dbReference>
<dbReference type="Pfam" id="PF13768">
    <property type="entry name" value="VWA_3"/>
    <property type="match status" value="1"/>
</dbReference>
<keyword evidence="1" id="KW-1133">Transmembrane helix</keyword>
<protein>
    <submittedName>
        <fullName evidence="4">Marine proteobacterial sortase target protein</fullName>
    </submittedName>
</protein>
<keyword evidence="5" id="KW-1185">Reference proteome</keyword>
<dbReference type="PANTHER" id="PTHR45737">
    <property type="entry name" value="VON WILLEBRAND FACTOR A DOMAIN-CONTAINING PROTEIN 5A"/>
    <property type="match status" value="1"/>
</dbReference>
<dbReference type="PROSITE" id="PS51468">
    <property type="entry name" value="VIT"/>
    <property type="match status" value="1"/>
</dbReference>
<dbReference type="SUPFAM" id="SSF53300">
    <property type="entry name" value="vWA-like"/>
    <property type="match status" value="1"/>
</dbReference>
<accession>A0A368NM10</accession>
<dbReference type="OrthoDB" id="9784383at2"/>
<feature type="transmembrane region" description="Helical" evidence="1">
    <location>
        <begin position="763"/>
        <end position="782"/>
    </location>
</feature>
<feature type="domain" description="VWFA" evidence="2">
    <location>
        <begin position="426"/>
        <end position="601"/>
    </location>
</feature>
<gene>
    <name evidence="4" type="ORF">DU002_08640</name>
</gene>
<dbReference type="SMART" id="SM00327">
    <property type="entry name" value="VWA"/>
    <property type="match status" value="1"/>
</dbReference>